<dbReference type="Proteomes" id="UP000823388">
    <property type="component" value="Chromosome 9K"/>
</dbReference>
<evidence type="ECO:0000256" key="1">
    <source>
        <dbReference type="SAM" id="SignalP"/>
    </source>
</evidence>
<sequence>MQSLLLLLQHLLQKKLLPQQTESWCQAASSISHLFKSRIFTDYCLLKPLRAHSQGVGFGWGTTCSFEEQ</sequence>
<name>A0A8T0NJC9_PANVG</name>
<feature type="chain" id="PRO_5035715547" evidence="1">
    <location>
        <begin position="19"/>
        <end position="69"/>
    </location>
</feature>
<gene>
    <name evidence="2" type="ORF">PVAP13_9KG241613</name>
</gene>
<evidence type="ECO:0000313" key="2">
    <source>
        <dbReference type="EMBL" id="KAG2550071.1"/>
    </source>
</evidence>
<dbReference type="AlphaFoldDB" id="A0A8T0NJC9"/>
<protein>
    <submittedName>
        <fullName evidence="2">Uncharacterized protein</fullName>
    </submittedName>
</protein>
<proteinExistence type="predicted"/>
<reference evidence="2 3" key="1">
    <citation type="submission" date="2020-05" db="EMBL/GenBank/DDBJ databases">
        <title>WGS assembly of Panicum virgatum.</title>
        <authorList>
            <person name="Lovell J.T."/>
            <person name="Jenkins J."/>
            <person name="Shu S."/>
            <person name="Juenger T.E."/>
            <person name="Schmutz J."/>
        </authorList>
    </citation>
    <scope>NUCLEOTIDE SEQUENCE [LARGE SCALE GENOMIC DNA]</scope>
    <source>
        <strain evidence="3">cv. AP13</strain>
    </source>
</reference>
<organism evidence="2 3">
    <name type="scientific">Panicum virgatum</name>
    <name type="common">Blackwell switchgrass</name>
    <dbReference type="NCBI Taxonomy" id="38727"/>
    <lineage>
        <taxon>Eukaryota</taxon>
        <taxon>Viridiplantae</taxon>
        <taxon>Streptophyta</taxon>
        <taxon>Embryophyta</taxon>
        <taxon>Tracheophyta</taxon>
        <taxon>Spermatophyta</taxon>
        <taxon>Magnoliopsida</taxon>
        <taxon>Liliopsida</taxon>
        <taxon>Poales</taxon>
        <taxon>Poaceae</taxon>
        <taxon>PACMAD clade</taxon>
        <taxon>Panicoideae</taxon>
        <taxon>Panicodae</taxon>
        <taxon>Paniceae</taxon>
        <taxon>Panicinae</taxon>
        <taxon>Panicum</taxon>
        <taxon>Panicum sect. Hiantes</taxon>
    </lineage>
</organism>
<comment type="caution">
    <text evidence="2">The sequence shown here is derived from an EMBL/GenBank/DDBJ whole genome shotgun (WGS) entry which is preliminary data.</text>
</comment>
<keyword evidence="3" id="KW-1185">Reference proteome</keyword>
<dbReference type="EMBL" id="CM029053">
    <property type="protein sequence ID" value="KAG2550071.1"/>
    <property type="molecule type" value="Genomic_DNA"/>
</dbReference>
<evidence type="ECO:0000313" key="3">
    <source>
        <dbReference type="Proteomes" id="UP000823388"/>
    </source>
</evidence>
<accession>A0A8T0NJC9</accession>
<keyword evidence="1" id="KW-0732">Signal</keyword>
<feature type="signal peptide" evidence="1">
    <location>
        <begin position="1"/>
        <end position="18"/>
    </location>
</feature>